<feature type="transmembrane region" description="Helical" evidence="8">
    <location>
        <begin position="1481"/>
        <end position="1499"/>
    </location>
</feature>
<comment type="subcellular location">
    <subcellularLocation>
        <location evidence="1">Membrane</location>
        <topology evidence="1">Multi-pass membrane protein</topology>
    </subcellularLocation>
</comment>
<dbReference type="Pfam" id="PF06422">
    <property type="entry name" value="PDR_CDR"/>
    <property type="match status" value="1"/>
</dbReference>
<feature type="transmembrane region" description="Helical" evidence="8">
    <location>
        <begin position="1200"/>
        <end position="1220"/>
    </location>
</feature>
<keyword evidence="11" id="KW-1185">Reference proteome</keyword>
<proteinExistence type="inferred from homology"/>
<feature type="compositionally biased region" description="Polar residues" evidence="7">
    <location>
        <begin position="1"/>
        <end position="23"/>
    </location>
</feature>
<comment type="caution">
    <text evidence="10">The sequence shown here is derived from an EMBL/GenBank/DDBJ whole genome shotgun (WGS) entry which is preliminary data.</text>
</comment>
<evidence type="ECO:0000256" key="6">
    <source>
        <dbReference type="ARBA" id="ARBA00023136"/>
    </source>
</evidence>
<keyword evidence="3" id="KW-0813">Transport</keyword>
<feature type="compositionally biased region" description="Low complexity" evidence="7">
    <location>
        <begin position="811"/>
        <end position="824"/>
    </location>
</feature>
<dbReference type="InterPro" id="IPR017871">
    <property type="entry name" value="ABC_transporter-like_CS"/>
</dbReference>
<feature type="transmembrane region" description="Helical" evidence="8">
    <location>
        <begin position="1351"/>
        <end position="1372"/>
    </location>
</feature>
<evidence type="ECO:0000256" key="4">
    <source>
        <dbReference type="ARBA" id="ARBA00022692"/>
    </source>
</evidence>
<dbReference type="PROSITE" id="PS00211">
    <property type="entry name" value="ABC_TRANSPORTER_1"/>
    <property type="match status" value="1"/>
</dbReference>
<feature type="transmembrane region" description="Helical" evidence="8">
    <location>
        <begin position="622"/>
        <end position="643"/>
    </location>
</feature>
<feature type="transmembrane region" description="Helical" evidence="8">
    <location>
        <begin position="1232"/>
        <end position="1255"/>
    </location>
</feature>
<evidence type="ECO:0000256" key="8">
    <source>
        <dbReference type="SAM" id="Phobius"/>
    </source>
</evidence>
<feature type="transmembrane region" description="Helical" evidence="8">
    <location>
        <begin position="1276"/>
        <end position="1302"/>
    </location>
</feature>
<gene>
    <name evidence="10" type="ORF">PG996_009099</name>
</gene>
<dbReference type="InterPro" id="IPR034001">
    <property type="entry name" value="ABCG_PDR_1"/>
</dbReference>
<dbReference type="InterPro" id="IPR029481">
    <property type="entry name" value="ABC_trans_N"/>
</dbReference>
<dbReference type="Gene3D" id="3.40.50.300">
    <property type="entry name" value="P-loop containing nucleotide triphosphate hydrolases"/>
    <property type="match status" value="2"/>
</dbReference>
<evidence type="ECO:0000256" key="3">
    <source>
        <dbReference type="ARBA" id="ARBA00022448"/>
    </source>
</evidence>
<feature type="transmembrane region" description="Helical" evidence="8">
    <location>
        <begin position="655"/>
        <end position="676"/>
    </location>
</feature>
<feature type="compositionally biased region" description="Basic and acidic residues" evidence="7">
    <location>
        <begin position="897"/>
        <end position="916"/>
    </location>
</feature>
<evidence type="ECO:0000256" key="1">
    <source>
        <dbReference type="ARBA" id="ARBA00004141"/>
    </source>
</evidence>
<dbReference type="CDD" id="cd03233">
    <property type="entry name" value="ABCG_PDR_domain1"/>
    <property type="match status" value="1"/>
</dbReference>
<organism evidence="10 11">
    <name type="scientific">Apiospora saccharicola</name>
    <dbReference type="NCBI Taxonomy" id="335842"/>
    <lineage>
        <taxon>Eukaryota</taxon>
        <taxon>Fungi</taxon>
        <taxon>Dikarya</taxon>
        <taxon>Ascomycota</taxon>
        <taxon>Pezizomycotina</taxon>
        <taxon>Sordariomycetes</taxon>
        <taxon>Xylariomycetidae</taxon>
        <taxon>Amphisphaeriales</taxon>
        <taxon>Apiosporaceae</taxon>
        <taxon>Apiospora</taxon>
    </lineage>
</organism>
<feature type="compositionally biased region" description="Low complexity" evidence="7">
    <location>
        <begin position="929"/>
        <end position="944"/>
    </location>
</feature>
<dbReference type="EMBL" id="JAQQWM010000006">
    <property type="protein sequence ID" value="KAK8059169.1"/>
    <property type="molecule type" value="Genomic_DNA"/>
</dbReference>
<dbReference type="Pfam" id="PF01061">
    <property type="entry name" value="ABC2_membrane"/>
    <property type="match status" value="2"/>
</dbReference>
<dbReference type="InterPro" id="IPR013525">
    <property type="entry name" value="ABC2_TM"/>
</dbReference>
<evidence type="ECO:0000256" key="7">
    <source>
        <dbReference type="SAM" id="MobiDB-lite"/>
    </source>
</evidence>
<feature type="compositionally biased region" description="Basic residues" evidence="7">
    <location>
        <begin position="917"/>
        <end position="928"/>
    </location>
</feature>
<dbReference type="Pfam" id="PF00005">
    <property type="entry name" value="ABC_tran"/>
    <property type="match status" value="1"/>
</dbReference>
<evidence type="ECO:0000256" key="5">
    <source>
        <dbReference type="ARBA" id="ARBA00022989"/>
    </source>
</evidence>
<feature type="transmembrane region" description="Helical" evidence="8">
    <location>
        <begin position="760"/>
        <end position="780"/>
    </location>
</feature>
<feature type="region of interest" description="Disordered" evidence="7">
    <location>
        <begin position="896"/>
        <end position="968"/>
    </location>
</feature>
<dbReference type="Proteomes" id="UP001446871">
    <property type="component" value="Unassembled WGS sequence"/>
</dbReference>
<feature type="transmembrane region" description="Helical" evidence="8">
    <location>
        <begin position="1322"/>
        <end position="1344"/>
    </location>
</feature>
<evidence type="ECO:0000313" key="11">
    <source>
        <dbReference type="Proteomes" id="UP001446871"/>
    </source>
</evidence>
<accession>A0ABR1UJU8</accession>
<keyword evidence="4 8" id="KW-0812">Transmembrane</keyword>
<dbReference type="PROSITE" id="PS50893">
    <property type="entry name" value="ABC_TRANSPORTER_2"/>
    <property type="match status" value="1"/>
</dbReference>
<dbReference type="InterPro" id="IPR027417">
    <property type="entry name" value="P-loop_NTPase"/>
</dbReference>
<keyword evidence="5 8" id="KW-1133">Transmembrane helix</keyword>
<feature type="region of interest" description="Disordered" evidence="7">
    <location>
        <begin position="1"/>
        <end position="43"/>
    </location>
</feature>
<feature type="transmembrane region" description="Helical" evidence="8">
    <location>
        <begin position="510"/>
        <end position="533"/>
    </location>
</feature>
<dbReference type="Pfam" id="PF14510">
    <property type="entry name" value="ABC_trans_N"/>
    <property type="match status" value="1"/>
</dbReference>
<protein>
    <submittedName>
        <fullName evidence="10">ABC transporter</fullName>
    </submittedName>
</protein>
<dbReference type="PANTHER" id="PTHR19241">
    <property type="entry name" value="ATP-BINDING CASSETTE TRANSPORTER"/>
    <property type="match status" value="1"/>
</dbReference>
<dbReference type="InterPro" id="IPR010929">
    <property type="entry name" value="PDR_CDR_ABC"/>
</dbReference>
<feature type="transmembrane region" description="Helical" evidence="8">
    <location>
        <begin position="545"/>
        <end position="566"/>
    </location>
</feature>
<reference evidence="10 11" key="1">
    <citation type="submission" date="2023-01" db="EMBL/GenBank/DDBJ databases">
        <title>Analysis of 21 Apiospora genomes using comparative genomics revels a genus with tremendous synthesis potential of carbohydrate active enzymes and secondary metabolites.</title>
        <authorList>
            <person name="Sorensen T."/>
        </authorList>
    </citation>
    <scope>NUCLEOTIDE SEQUENCE [LARGE SCALE GENOMIC DNA]</scope>
    <source>
        <strain evidence="10 11">CBS 83171</strain>
    </source>
</reference>
<evidence type="ECO:0000313" key="10">
    <source>
        <dbReference type="EMBL" id="KAK8059169.1"/>
    </source>
</evidence>
<sequence length="1512" mass="167752">MPNSNLETGPSHPGSTLPTYSTHNNEKDARRRHRLSEESEGRRRCIEADIESLARNLHTPISGGDLDPHSPTFDAKRWVRSVTDLWGLDDNDTNTRKGTRTTTARKLGVAFRDLTVSGKDSTAPKHQQSAGGVVWDMVPWLARRLLVLGGAHHAKQQQPKDKDTTILRDFEGVLEDGELLLVLGPPGSGCSTLLKTIAGETTGLRVSPGAEVNFRGIRTQYVRTRFRGDVLYNAERDVHLAHLTVGETLRFAAAARSPRTPPPGLTRAQMADLSRDVVMAVLGIAHTADTRVGDDMVRGVSGGERKRVSIAEATLAGARLQCWDNSTRGLDSANAVNFCECLRGQADLLGISAAVAIYQAPQSAYELFDRVTVLYEGRQIYFGPTSEAKAYFQELGFHCPNRQTTPDFLTSMTSPNQRRILPGFESRAPRTPDEFAMRWQASRQRQDLVAELADYELKHPADERLVEFQQSRHAEQAKSQPLRSPYSTSYAAQVGLNLWRGWRRLLADPAYTIASLLFQVVMALMLGSMFFRLREDASTFYYRGGILFFSLLFNAFASQLEVLTVYAERPVVEKQHKYAFYSLSTQAIASYVIDLPYKTANMFVFNLVVYFMTRLRPDAGSFFFFSLVTYLTTLVMSCLYRTLAYLTRTPAQAMVPSALLSIGLIIYTGFCIPPAYLPGWSEWMYHVNPLSYAFEALMANEFSGRQFPCAANMVPQGPGYDDLAPASRICSVVGARAGENTVSGDAYIQMSFGYHNENKWRNVGILAAYLVGLFAAYMAAAEFSTPPKGRGEFLIFRRGAVPEGHVEDAESSSSSSSSTSTVVVQIQDDEQSKAPEEEGVGVLGKGNDTSVFHWEDLCYDVHVKGQERRRLLDHVDGWVKPGKSTALMVSSRCLGGRQDHPARRLGHPGHDGGGERRHPHRRAPHGRRVVPAPRRLRAAAGPAPRDGDGARGARVQRPAAAAPSTPRAEKLRYVDEVIDMLGMREFAGAVVGVPGEGGLNVEQRKRLTIGVELAARPELLVFLDEPTSGLDAQTSWAICDLIERLTRSGQAVLCTIHQPSAILFQRFDRLLLLSSGGKTAYFGGLGDESRTLIEYLERNGAPKCPDTANPAEWMLEVIQSPTDGTQGIDWFATWRESPEYQAVKSELSRLRNLSAGPGATSMPNTRNDDPSLRREFVTPFWSQLWEVLLRTAKHYWRSPTYIWSKILMVGLSSLYIGFSFRAQNSLQGLQNQLYAIFMFFVLFGNLNEQIMPTFVPLRALYEARERPSKMYQWTSFLLSNILVEAFYNCLMAMLAYLCWYYPVGFVQNTSSATDAAERGAQVFLFLLQYMLFTSTFSHLAIAGVETAETAGVLASLLWLLCISFSGVSVRPLDLPRFWEFMYRVSPCNYLISGIMSASLTGSPVVCDPAEILHMQVPTNQTTCGDFLDPFVASHGGTVLNPNQTGLTGGDLCAYCPVATTDDYLAGFQIAYADAWPNFALLWSYIVANVVLTFVVYRLFRVPKANALKRAQA</sequence>
<comment type="similarity">
    <text evidence="2">Belongs to the ABC transporter superfamily. ABCG family. PDR (TC 3.A.1.205) subfamily.</text>
</comment>
<evidence type="ECO:0000256" key="2">
    <source>
        <dbReference type="ARBA" id="ARBA00006012"/>
    </source>
</evidence>
<name>A0ABR1UJU8_9PEZI</name>
<feature type="region of interest" description="Disordered" evidence="7">
    <location>
        <begin position="805"/>
        <end position="844"/>
    </location>
</feature>
<feature type="compositionally biased region" description="Basic and acidic residues" evidence="7">
    <location>
        <begin position="24"/>
        <end position="43"/>
    </location>
</feature>
<feature type="compositionally biased region" description="Low complexity" evidence="7">
    <location>
        <begin position="952"/>
        <end position="966"/>
    </location>
</feature>
<dbReference type="InterPro" id="IPR003439">
    <property type="entry name" value="ABC_transporter-like_ATP-bd"/>
</dbReference>
<evidence type="ECO:0000259" key="9">
    <source>
        <dbReference type="PROSITE" id="PS50893"/>
    </source>
</evidence>
<feature type="domain" description="ABC transporter" evidence="9">
    <location>
        <begin position="146"/>
        <end position="401"/>
    </location>
</feature>
<keyword evidence="6 8" id="KW-0472">Membrane</keyword>
<dbReference type="SUPFAM" id="SSF52540">
    <property type="entry name" value="P-loop containing nucleoside triphosphate hydrolases"/>
    <property type="match status" value="2"/>
</dbReference>